<comment type="similarity">
    <text evidence="2">Belongs to the thioesterase family.</text>
</comment>
<dbReference type="InterPro" id="IPR001031">
    <property type="entry name" value="Thioesterase"/>
</dbReference>
<dbReference type="GO" id="GO:0016579">
    <property type="term" value="P:protein deubiquitination"/>
    <property type="evidence" value="ECO:0007669"/>
    <property type="project" value="InterPro"/>
</dbReference>
<dbReference type="EMBL" id="CAMXCT020001786">
    <property type="protein sequence ID" value="CAL1146433.1"/>
    <property type="molecule type" value="Genomic_DNA"/>
</dbReference>
<keyword evidence="5" id="KW-0833">Ubl conjugation pathway</keyword>
<evidence type="ECO:0000313" key="9">
    <source>
        <dbReference type="EMBL" id="CAL4780370.1"/>
    </source>
</evidence>
<dbReference type="InterPro" id="IPR015940">
    <property type="entry name" value="UBA"/>
</dbReference>
<dbReference type="InterPro" id="IPR006155">
    <property type="entry name" value="Josephin"/>
</dbReference>
<feature type="domain" description="UBA" evidence="7">
    <location>
        <begin position="151"/>
        <end position="188"/>
    </location>
</feature>
<proteinExistence type="inferred from homology"/>
<dbReference type="Pfam" id="PF02099">
    <property type="entry name" value="Josephin"/>
    <property type="match status" value="1"/>
</dbReference>
<dbReference type="SUPFAM" id="SSF53474">
    <property type="entry name" value="alpha/beta-Hydrolases"/>
    <property type="match status" value="1"/>
</dbReference>
<dbReference type="Gene3D" id="3.40.50.1820">
    <property type="entry name" value="alpha/beta hydrolase"/>
    <property type="match status" value="1"/>
</dbReference>
<dbReference type="Pfam" id="PF00975">
    <property type="entry name" value="Thioesterase"/>
    <property type="match status" value="1"/>
</dbReference>
<evidence type="ECO:0000313" key="10">
    <source>
        <dbReference type="Proteomes" id="UP001152797"/>
    </source>
</evidence>
<keyword evidence="4" id="KW-0645">Protease</keyword>
<protein>
    <recommendedName>
        <fullName evidence="3">ubiquitinyl hydrolase 1</fullName>
        <ecNumber evidence="3">3.4.19.12</ecNumber>
    </recommendedName>
</protein>
<dbReference type="Gene3D" id="3.90.70.40">
    <property type="match status" value="1"/>
</dbReference>
<dbReference type="GO" id="GO:0004843">
    <property type="term" value="F:cysteine-type deubiquitinase activity"/>
    <property type="evidence" value="ECO:0007669"/>
    <property type="project" value="UniProtKB-EC"/>
</dbReference>
<organism evidence="8">
    <name type="scientific">Cladocopium goreaui</name>
    <dbReference type="NCBI Taxonomy" id="2562237"/>
    <lineage>
        <taxon>Eukaryota</taxon>
        <taxon>Sar</taxon>
        <taxon>Alveolata</taxon>
        <taxon>Dinophyceae</taxon>
        <taxon>Suessiales</taxon>
        <taxon>Symbiodiniaceae</taxon>
        <taxon>Cladocopium</taxon>
    </lineage>
</organism>
<evidence type="ECO:0000259" key="7">
    <source>
        <dbReference type="PROSITE" id="PS50030"/>
    </source>
</evidence>
<sequence>MHACVLSEGDHDCQSGVRESCQRYEDMYQRVSNFIVSEEWWNLNSTRKRPAKVGAFYLAAWLAQLEVEGNTIFVVLGRLPPLSAPAGSDKHLLENFHELADLRRRAETSGGNPVAHEPDSEDEGAQWAQAMAAAETEIGGRIESKPRISVEQACAGMREMGFKTNQIEIALRLASGDGEVASHFLVIMEPLEDRKVLEDPTSWAKLIQASVLGLDLDHASMEVLVQGMLRIATLLDSPQDLPVGLSPCFDRNDFSQRETTSCWWSQPAPYFSSLSKISNPSHGTIPSKEHGRSLRNCPEVIGGADKGGILVREGQALSSKACEERLSMGARVKELQLLGERLRHELVDGLGPQSGWVSVKISGKELLKPAQAPVEEVVLPDFEQLEDGYPSMKKGTAATGTTPWLTRLGKANPEATGRLVIFSWTGNRGGQGSAHNFQRAPGRWSELLKDWEQFEVSYPGRGRRMKDPLNSDCDAYVKDIATALEEALKGGLPVMFLGFSFGSILAMEVARRLQQLELGPLGVVAVSAEGPTWPRNQGLGRLNEAQFEKMLKDKGGTEFILQDPGMKKMFVPVITADCKLEENYKFDPSLGPLKCPVLVFYGTKEGHDKMKTKISAESLDSWLQISACRSRSKVQALDCDWYIFQEAKAVEDVAQGLLDFTK</sequence>
<dbReference type="GO" id="GO:0008610">
    <property type="term" value="P:lipid biosynthetic process"/>
    <property type="evidence" value="ECO:0007669"/>
    <property type="project" value="TreeGrafter"/>
</dbReference>
<dbReference type="PANTHER" id="PTHR11487">
    <property type="entry name" value="THIOESTERASE"/>
    <property type="match status" value="1"/>
</dbReference>
<dbReference type="Proteomes" id="UP001152797">
    <property type="component" value="Unassembled WGS sequence"/>
</dbReference>
<keyword evidence="10" id="KW-1185">Reference proteome</keyword>
<keyword evidence="6 9" id="KW-0378">Hydrolase</keyword>
<dbReference type="OrthoDB" id="417670at2759"/>
<dbReference type="PRINTS" id="PR01233">
    <property type="entry name" value="JOSEPHIN"/>
</dbReference>
<dbReference type="PROSITE" id="PS50030">
    <property type="entry name" value="UBA"/>
    <property type="match status" value="1"/>
</dbReference>
<dbReference type="EMBL" id="CAMXCT010001786">
    <property type="protein sequence ID" value="CAI3993058.1"/>
    <property type="molecule type" value="Genomic_DNA"/>
</dbReference>
<evidence type="ECO:0000256" key="1">
    <source>
        <dbReference type="ARBA" id="ARBA00000707"/>
    </source>
</evidence>
<reference evidence="9 10" key="2">
    <citation type="submission" date="2024-05" db="EMBL/GenBank/DDBJ databases">
        <authorList>
            <person name="Chen Y."/>
            <person name="Shah S."/>
            <person name="Dougan E. K."/>
            <person name="Thang M."/>
            <person name="Chan C."/>
        </authorList>
    </citation>
    <scope>NUCLEOTIDE SEQUENCE [LARGE SCALE GENOMIC DNA]</scope>
</reference>
<comment type="catalytic activity">
    <reaction evidence="1">
        <text>Thiol-dependent hydrolysis of ester, thioester, amide, peptide and isopeptide bonds formed by the C-terminal Gly of ubiquitin (a 76-residue protein attached to proteins as an intracellular targeting signal).</text>
        <dbReference type="EC" id="3.4.19.12"/>
    </reaction>
</comment>
<reference evidence="8" key="1">
    <citation type="submission" date="2022-10" db="EMBL/GenBank/DDBJ databases">
        <authorList>
            <person name="Chen Y."/>
            <person name="Dougan E. K."/>
            <person name="Chan C."/>
            <person name="Rhodes N."/>
            <person name="Thang M."/>
        </authorList>
    </citation>
    <scope>NUCLEOTIDE SEQUENCE</scope>
</reference>
<evidence type="ECO:0000256" key="4">
    <source>
        <dbReference type="ARBA" id="ARBA00022670"/>
    </source>
</evidence>
<name>A0A9P1CLF2_9DINO</name>
<evidence type="ECO:0000256" key="2">
    <source>
        <dbReference type="ARBA" id="ARBA00007169"/>
    </source>
</evidence>
<dbReference type="InterPro" id="IPR012223">
    <property type="entry name" value="TEII"/>
</dbReference>
<evidence type="ECO:0000256" key="3">
    <source>
        <dbReference type="ARBA" id="ARBA00012759"/>
    </source>
</evidence>
<dbReference type="EC" id="3.4.19.12" evidence="3"/>
<dbReference type="AlphaFoldDB" id="A0A9P1CLF2"/>
<dbReference type="EMBL" id="CAMXCT030001786">
    <property type="protein sequence ID" value="CAL4780370.1"/>
    <property type="molecule type" value="Genomic_DNA"/>
</dbReference>
<evidence type="ECO:0000256" key="6">
    <source>
        <dbReference type="ARBA" id="ARBA00022801"/>
    </source>
</evidence>
<dbReference type="InterPro" id="IPR029058">
    <property type="entry name" value="AB_hydrolase_fold"/>
</dbReference>
<dbReference type="PANTHER" id="PTHR11487:SF0">
    <property type="entry name" value="S-ACYL FATTY ACID SYNTHASE THIOESTERASE, MEDIUM CHAIN"/>
    <property type="match status" value="1"/>
</dbReference>
<gene>
    <name evidence="8" type="ORF">C1SCF055_LOCUS19840</name>
</gene>
<dbReference type="GO" id="GO:0006508">
    <property type="term" value="P:proteolysis"/>
    <property type="evidence" value="ECO:0007669"/>
    <property type="project" value="UniProtKB-KW"/>
</dbReference>
<evidence type="ECO:0000313" key="8">
    <source>
        <dbReference type="EMBL" id="CAI3993058.1"/>
    </source>
</evidence>
<evidence type="ECO:0000256" key="5">
    <source>
        <dbReference type="ARBA" id="ARBA00022786"/>
    </source>
</evidence>
<accession>A0A9P1CLF2</accession>
<comment type="caution">
    <text evidence="8">The sequence shown here is derived from an EMBL/GenBank/DDBJ whole genome shotgun (WGS) entry which is preliminary data.</text>
</comment>